<sequence length="270" mass="29310">MGHAPTAKLFRLDERTIAITGGAGYLGVEAARCILESGADVVCLDVVETPRPAGSSKFEEVAKKYGQEICYHRLDVTDSQAISKTFETFVPSLRYPIRGMVACAGVSDNDPAHEFSVDRFRRVVDINLNGTFAIARAVALEMQRANVDGSMVFTASMSGSVSNKGVDTAAYNASKSGVLQLGRSLAAEWGSRKGMPLIRVNTLSPGYIRTPATEEALRKPGMEEQWKGDNMLYRLSRVDEYRGPILFLLSDASSFMTGADLRVDGGHCAW</sequence>
<keyword evidence="3" id="KW-0560">Oxidoreductase</keyword>
<dbReference type="Pfam" id="PF13561">
    <property type="entry name" value="adh_short_C2"/>
    <property type="match status" value="1"/>
</dbReference>
<protein>
    <submittedName>
        <fullName evidence="4">Short chain dehydrogenase reductase family</fullName>
    </submittedName>
</protein>
<dbReference type="InterPro" id="IPR002347">
    <property type="entry name" value="SDR_fam"/>
</dbReference>
<dbReference type="EMBL" id="WIGM01000419">
    <property type="protein sequence ID" value="KAF6825804.1"/>
    <property type="molecule type" value="Genomic_DNA"/>
</dbReference>
<dbReference type="PANTHER" id="PTHR43008">
    <property type="entry name" value="BENZIL REDUCTASE"/>
    <property type="match status" value="1"/>
</dbReference>
<name>A0A8H6K658_9PEZI</name>
<dbReference type="GO" id="GO:0016616">
    <property type="term" value="F:oxidoreductase activity, acting on the CH-OH group of donors, NAD or NADP as acceptor"/>
    <property type="evidence" value="ECO:0007669"/>
    <property type="project" value="UniProtKB-ARBA"/>
</dbReference>
<dbReference type="OrthoDB" id="1669814at2759"/>
<gene>
    <name evidence="4" type="ORF">CMUS01_09687</name>
</gene>
<dbReference type="PRINTS" id="PR00081">
    <property type="entry name" value="GDHRDH"/>
</dbReference>
<dbReference type="GO" id="GO:0050664">
    <property type="term" value="F:oxidoreductase activity, acting on NAD(P)H, oxygen as acceptor"/>
    <property type="evidence" value="ECO:0007669"/>
    <property type="project" value="TreeGrafter"/>
</dbReference>
<dbReference type="SUPFAM" id="SSF51735">
    <property type="entry name" value="NAD(P)-binding Rossmann-fold domains"/>
    <property type="match status" value="1"/>
</dbReference>
<proteinExistence type="inferred from homology"/>
<dbReference type="PROSITE" id="PS00061">
    <property type="entry name" value="ADH_SHORT"/>
    <property type="match status" value="1"/>
</dbReference>
<dbReference type="Proteomes" id="UP000639643">
    <property type="component" value="Unassembled WGS sequence"/>
</dbReference>
<dbReference type="InterPro" id="IPR036291">
    <property type="entry name" value="NAD(P)-bd_dom_sf"/>
</dbReference>
<dbReference type="PANTHER" id="PTHR43008:SF4">
    <property type="entry name" value="CHAIN DEHYDROGENASE, PUTATIVE (AFU_ORTHOLOGUE AFUA_4G08710)-RELATED"/>
    <property type="match status" value="1"/>
</dbReference>
<keyword evidence="5" id="KW-1185">Reference proteome</keyword>
<keyword evidence="2" id="KW-0521">NADP</keyword>
<comment type="caution">
    <text evidence="4">The sequence shown here is derived from an EMBL/GenBank/DDBJ whole genome shotgun (WGS) entry which is preliminary data.</text>
</comment>
<evidence type="ECO:0000256" key="2">
    <source>
        <dbReference type="ARBA" id="ARBA00022857"/>
    </source>
</evidence>
<evidence type="ECO:0000256" key="3">
    <source>
        <dbReference type="ARBA" id="ARBA00023002"/>
    </source>
</evidence>
<evidence type="ECO:0000256" key="1">
    <source>
        <dbReference type="ARBA" id="ARBA00006484"/>
    </source>
</evidence>
<organism evidence="4 5">
    <name type="scientific">Colletotrichum musicola</name>
    <dbReference type="NCBI Taxonomy" id="2175873"/>
    <lineage>
        <taxon>Eukaryota</taxon>
        <taxon>Fungi</taxon>
        <taxon>Dikarya</taxon>
        <taxon>Ascomycota</taxon>
        <taxon>Pezizomycotina</taxon>
        <taxon>Sordariomycetes</taxon>
        <taxon>Hypocreomycetidae</taxon>
        <taxon>Glomerellales</taxon>
        <taxon>Glomerellaceae</taxon>
        <taxon>Colletotrichum</taxon>
        <taxon>Colletotrichum orchidearum species complex</taxon>
    </lineage>
</organism>
<dbReference type="InterPro" id="IPR020904">
    <property type="entry name" value="Sc_DH/Rdtase_CS"/>
</dbReference>
<dbReference type="Gene3D" id="3.40.50.720">
    <property type="entry name" value="NAD(P)-binding Rossmann-like Domain"/>
    <property type="match status" value="1"/>
</dbReference>
<accession>A0A8H6K658</accession>
<evidence type="ECO:0000313" key="4">
    <source>
        <dbReference type="EMBL" id="KAF6825804.1"/>
    </source>
</evidence>
<reference evidence="4" key="1">
    <citation type="journal article" date="2020" name="Phytopathology">
        <title>Genome Sequence Resources of Colletotrichum truncatum, C. plurivorum, C. musicola, and C. sojae: Four Species Pathogenic to Soybean (Glycine max).</title>
        <authorList>
            <person name="Rogerio F."/>
            <person name="Boufleur T.R."/>
            <person name="Ciampi-Guillardi M."/>
            <person name="Sukno S.A."/>
            <person name="Thon M.R."/>
            <person name="Massola Junior N.S."/>
            <person name="Baroncelli R."/>
        </authorList>
    </citation>
    <scope>NUCLEOTIDE SEQUENCE</scope>
    <source>
        <strain evidence="4">LFN0074</strain>
    </source>
</reference>
<evidence type="ECO:0000313" key="5">
    <source>
        <dbReference type="Proteomes" id="UP000639643"/>
    </source>
</evidence>
<comment type="similarity">
    <text evidence="1">Belongs to the short-chain dehydrogenases/reductases (SDR) family.</text>
</comment>
<dbReference type="AlphaFoldDB" id="A0A8H6K658"/>